<dbReference type="RefSeq" id="WP_191815300.1">
    <property type="nucleotide sequence ID" value="NZ_JACSQT010000007.1"/>
</dbReference>
<accession>A0ABR8QRW0</accession>
<proteinExistence type="predicted"/>
<evidence type="ECO:0000313" key="1">
    <source>
        <dbReference type="EMBL" id="MBD7938280.1"/>
    </source>
</evidence>
<dbReference type="EMBL" id="JACSQT010000007">
    <property type="protein sequence ID" value="MBD7938280.1"/>
    <property type="molecule type" value="Genomic_DNA"/>
</dbReference>
<keyword evidence="2" id="KW-1185">Reference proteome</keyword>
<sequence>MGVLPKVVRRLLDDEIDEEKFIDIINSVYKQDCYIYAMIPDWEEDLLNQLSDGKRLEIVFSI</sequence>
<comment type="caution">
    <text evidence="1">The sequence shown here is derived from an EMBL/GenBank/DDBJ whole genome shotgun (WGS) entry which is preliminary data.</text>
</comment>
<dbReference type="Proteomes" id="UP000657931">
    <property type="component" value="Unassembled WGS sequence"/>
</dbReference>
<gene>
    <name evidence="1" type="ORF">H9655_14695</name>
</gene>
<protein>
    <submittedName>
        <fullName evidence="1">Uncharacterized protein</fullName>
    </submittedName>
</protein>
<organism evidence="1 2">
    <name type="scientific">Cytobacillus stercorigallinarum</name>
    <dbReference type="NCBI Taxonomy" id="2762240"/>
    <lineage>
        <taxon>Bacteria</taxon>
        <taxon>Bacillati</taxon>
        <taxon>Bacillota</taxon>
        <taxon>Bacilli</taxon>
        <taxon>Bacillales</taxon>
        <taxon>Bacillaceae</taxon>
        <taxon>Cytobacillus</taxon>
    </lineage>
</organism>
<evidence type="ECO:0000313" key="2">
    <source>
        <dbReference type="Proteomes" id="UP000657931"/>
    </source>
</evidence>
<reference evidence="1 2" key="1">
    <citation type="submission" date="2020-08" db="EMBL/GenBank/DDBJ databases">
        <title>A Genomic Blueprint of the Chicken Gut Microbiome.</title>
        <authorList>
            <person name="Gilroy R."/>
            <person name="Ravi A."/>
            <person name="Getino M."/>
            <person name="Pursley I."/>
            <person name="Horton D.L."/>
            <person name="Alikhan N.-F."/>
            <person name="Baker D."/>
            <person name="Gharbi K."/>
            <person name="Hall N."/>
            <person name="Watson M."/>
            <person name="Adriaenssens E.M."/>
            <person name="Foster-Nyarko E."/>
            <person name="Jarju S."/>
            <person name="Secka A."/>
            <person name="Antonio M."/>
            <person name="Oren A."/>
            <person name="Chaudhuri R."/>
            <person name="La Ragione R.M."/>
            <person name="Hildebrand F."/>
            <person name="Pallen M.J."/>
        </authorList>
    </citation>
    <scope>NUCLEOTIDE SEQUENCE [LARGE SCALE GENOMIC DNA]</scope>
    <source>
        <strain evidence="1 2">Sa5YUA1</strain>
    </source>
</reference>
<name>A0ABR8QRW0_9BACI</name>